<keyword evidence="13" id="KW-1185">Reference proteome</keyword>
<evidence type="ECO:0000256" key="10">
    <source>
        <dbReference type="SAM" id="Phobius"/>
    </source>
</evidence>
<dbReference type="CDD" id="cd16917">
    <property type="entry name" value="HATPase_UhpB-NarQ-NarX-like"/>
    <property type="match status" value="1"/>
</dbReference>
<evidence type="ECO:0000256" key="3">
    <source>
        <dbReference type="ARBA" id="ARBA00022553"/>
    </source>
</evidence>
<dbReference type="Gene3D" id="3.30.565.10">
    <property type="entry name" value="Histidine kinase-like ATPase, C-terminal domain"/>
    <property type="match status" value="1"/>
</dbReference>
<dbReference type="Pfam" id="PF07730">
    <property type="entry name" value="HisKA_3"/>
    <property type="match status" value="1"/>
</dbReference>
<dbReference type="EMBL" id="JAAGOB010000004">
    <property type="protein sequence ID" value="NED95500.1"/>
    <property type="molecule type" value="Genomic_DNA"/>
</dbReference>
<keyword evidence="10" id="KW-0472">Membrane</keyword>
<protein>
    <recommendedName>
        <fullName evidence="2">histidine kinase</fullName>
        <ecNumber evidence="2">2.7.13.3</ecNumber>
    </recommendedName>
</protein>
<feature type="transmembrane region" description="Helical" evidence="10">
    <location>
        <begin position="28"/>
        <end position="48"/>
    </location>
</feature>
<dbReference type="PANTHER" id="PTHR24421">
    <property type="entry name" value="NITRATE/NITRITE SENSOR PROTEIN NARX-RELATED"/>
    <property type="match status" value="1"/>
</dbReference>
<evidence type="ECO:0000256" key="4">
    <source>
        <dbReference type="ARBA" id="ARBA00022679"/>
    </source>
</evidence>
<keyword evidence="10" id="KW-1133">Transmembrane helix</keyword>
<dbReference type="PANTHER" id="PTHR24421:SF10">
    <property type="entry name" value="NITRATE_NITRITE SENSOR PROTEIN NARQ"/>
    <property type="match status" value="1"/>
</dbReference>
<evidence type="ECO:0000256" key="8">
    <source>
        <dbReference type="ARBA" id="ARBA00023012"/>
    </source>
</evidence>
<dbReference type="GO" id="GO:0005524">
    <property type="term" value="F:ATP binding"/>
    <property type="evidence" value="ECO:0007669"/>
    <property type="project" value="UniProtKB-KW"/>
</dbReference>
<dbReference type="SUPFAM" id="SSF55874">
    <property type="entry name" value="ATPase domain of HSP90 chaperone/DNA topoisomerase II/histidine kinase"/>
    <property type="match status" value="1"/>
</dbReference>
<keyword evidence="5" id="KW-0547">Nucleotide-binding</keyword>
<dbReference type="GO" id="GO:0000155">
    <property type="term" value="F:phosphorelay sensor kinase activity"/>
    <property type="evidence" value="ECO:0007669"/>
    <property type="project" value="InterPro"/>
</dbReference>
<sequence length="418" mass="43936">MLGGVVLIPYLLLAFGFAQMFADPAVPVLPVSVLVAVTVAIGTIPPFLPAIRSLEIAAARGLLDASLAEPEEAPPWEARWRAATWYVVHLTCGGAVMAMLLFAVPMFIVAIGRVTGSESGWLTDTNVWPFSELTGVWSAVVGVVLLLGVVYLVAGIGYGLSRLAPVLLGPSSAERIRQLEAASRKLSERNRLARELHDSVGHALTITTLQAAAARQAFDSDPAFARQAMAAIEDAGRAAMADLDHVIGLLRQDDEQRAIDRTVASDAGQSGNTAAPQRDLRQIDALIGDSRRAGLVVDAVVDVDAARIPGAASREAYRILQEGLTNVLRHAGQVRVELRVSAGTDGLLVELANPVPPEGVAASEAGDGTGRGRSGGGHGLDGMRERVAVLRGSLEAGRRDDLWVVRASLPTATTERGA</sequence>
<feature type="transmembrane region" description="Helical" evidence="10">
    <location>
        <begin position="86"/>
        <end position="114"/>
    </location>
</feature>
<feature type="domain" description="Signal transduction histidine kinase subgroup 3 dimerisation and phosphoacceptor" evidence="11">
    <location>
        <begin position="188"/>
        <end position="254"/>
    </location>
</feature>
<dbReference type="EC" id="2.7.13.3" evidence="2"/>
<dbReference type="InterPro" id="IPR050482">
    <property type="entry name" value="Sensor_HK_TwoCompSys"/>
</dbReference>
<dbReference type="Gene3D" id="1.20.5.1930">
    <property type="match status" value="1"/>
</dbReference>
<evidence type="ECO:0000256" key="2">
    <source>
        <dbReference type="ARBA" id="ARBA00012438"/>
    </source>
</evidence>
<dbReference type="InterPro" id="IPR036890">
    <property type="entry name" value="HATPase_C_sf"/>
</dbReference>
<comment type="caution">
    <text evidence="12">The sequence shown here is derived from an EMBL/GenBank/DDBJ whole genome shotgun (WGS) entry which is preliminary data.</text>
</comment>
<accession>A0A6N9YKQ9</accession>
<feature type="transmembrane region" description="Helical" evidence="10">
    <location>
        <begin position="134"/>
        <end position="154"/>
    </location>
</feature>
<evidence type="ECO:0000256" key="1">
    <source>
        <dbReference type="ARBA" id="ARBA00000085"/>
    </source>
</evidence>
<evidence type="ECO:0000256" key="5">
    <source>
        <dbReference type="ARBA" id="ARBA00022741"/>
    </source>
</evidence>
<feature type="compositionally biased region" description="Gly residues" evidence="9">
    <location>
        <begin position="367"/>
        <end position="380"/>
    </location>
</feature>
<comment type="catalytic activity">
    <reaction evidence="1">
        <text>ATP + protein L-histidine = ADP + protein N-phospho-L-histidine.</text>
        <dbReference type="EC" id="2.7.13.3"/>
    </reaction>
</comment>
<dbReference type="GO" id="GO:0046983">
    <property type="term" value="F:protein dimerization activity"/>
    <property type="evidence" value="ECO:0007669"/>
    <property type="project" value="InterPro"/>
</dbReference>
<reference evidence="12 13" key="1">
    <citation type="submission" date="2020-02" db="EMBL/GenBank/DDBJ databases">
        <authorList>
            <person name="Li X.-J."/>
            <person name="Feng X.-M."/>
        </authorList>
    </citation>
    <scope>NUCLEOTIDE SEQUENCE [LARGE SCALE GENOMIC DNA]</scope>
    <source>
        <strain evidence="12 13">CGMCC 4.7225</strain>
    </source>
</reference>
<dbReference type="GO" id="GO:0016020">
    <property type="term" value="C:membrane"/>
    <property type="evidence" value="ECO:0007669"/>
    <property type="project" value="InterPro"/>
</dbReference>
<dbReference type="Proteomes" id="UP000469185">
    <property type="component" value="Unassembled WGS sequence"/>
</dbReference>
<proteinExistence type="predicted"/>
<name>A0A6N9YKQ9_9ACTN</name>
<evidence type="ECO:0000313" key="13">
    <source>
        <dbReference type="Proteomes" id="UP000469185"/>
    </source>
</evidence>
<evidence type="ECO:0000256" key="6">
    <source>
        <dbReference type="ARBA" id="ARBA00022777"/>
    </source>
</evidence>
<dbReference type="InterPro" id="IPR011712">
    <property type="entry name" value="Sig_transdc_His_kin_sub3_dim/P"/>
</dbReference>
<evidence type="ECO:0000313" key="12">
    <source>
        <dbReference type="EMBL" id="NED95500.1"/>
    </source>
</evidence>
<keyword evidence="3" id="KW-0597">Phosphoprotein</keyword>
<keyword evidence="6 12" id="KW-0418">Kinase</keyword>
<organism evidence="12 13">
    <name type="scientific">Phytoactinopolyspora alkaliphila</name>
    <dbReference type="NCBI Taxonomy" id="1783498"/>
    <lineage>
        <taxon>Bacteria</taxon>
        <taxon>Bacillati</taxon>
        <taxon>Actinomycetota</taxon>
        <taxon>Actinomycetes</taxon>
        <taxon>Jiangellales</taxon>
        <taxon>Jiangellaceae</taxon>
        <taxon>Phytoactinopolyspora</taxon>
    </lineage>
</organism>
<keyword evidence="10" id="KW-0812">Transmembrane</keyword>
<gene>
    <name evidence="12" type="ORF">G1H11_09255</name>
</gene>
<keyword evidence="8" id="KW-0902">Two-component regulatory system</keyword>
<feature type="region of interest" description="Disordered" evidence="9">
    <location>
        <begin position="357"/>
        <end position="382"/>
    </location>
</feature>
<dbReference type="AlphaFoldDB" id="A0A6N9YKQ9"/>
<keyword evidence="7" id="KW-0067">ATP-binding</keyword>
<keyword evidence="4" id="KW-0808">Transferase</keyword>
<evidence type="ECO:0000259" key="11">
    <source>
        <dbReference type="Pfam" id="PF07730"/>
    </source>
</evidence>
<evidence type="ECO:0000256" key="9">
    <source>
        <dbReference type="SAM" id="MobiDB-lite"/>
    </source>
</evidence>
<evidence type="ECO:0000256" key="7">
    <source>
        <dbReference type="ARBA" id="ARBA00022840"/>
    </source>
</evidence>